<evidence type="ECO:0000313" key="1">
    <source>
        <dbReference type="EMBL" id="MEA5480126.1"/>
    </source>
</evidence>
<protein>
    <submittedName>
        <fullName evidence="1">Uncharacterized protein</fullName>
    </submittedName>
</protein>
<proteinExistence type="predicted"/>
<evidence type="ECO:0000313" key="2">
    <source>
        <dbReference type="Proteomes" id="UP001301388"/>
    </source>
</evidence>
<organism evidence="1 2">
    <name type="scientific">Pseudanabaena galeata UHCC 0370</name>
    <dbReference type="NCBI Taxonomy" id="3110310"/>
    <lineage>
        <taxon>Bacteria</taxon>
        <taxon>Bacillati</taxon>
        <taxon>Cyanobacteriota</taxon>
        <taxon>Cyanophyceae</taxon>
        <taxon>Pseudanabaenales</taxon>
        <taxon>Pseudanabaenaceae</taxon>
        <taxon>Pseudanabaena</taxon>
    </lineage>
</organism>
<dbReference type="RefSeq" id="WP_323263206.1">
    <property type="nucleotide sequence ID" value="NZ_JAYGIE010000110.1"/>
</dbReference>
<sequence>MMTIEKPTQAKELAEKQLEAVKSRAIELWGDNWLARLCNEYEQKNSYKHRSRNSKVRAWFDGLNGPNLESFNELLIAVDCEMSIQAKIRIL</sequence>
<name>A0ABU5TQ14_9CYAN</name>
<accession>A0ABU5TQ14</accession>
<reference evidence="1 2" key="1">
    <citation type="submission" date="2023-12" db="EMBL/GenBank/DDBJ databases">
        <title>Baltic Sea Cyanobacteria.</title>
        <authorList>
            <person name="Delbaje E."/>
            <person name="Fewer D.P."/>
            <person name="Shishido T.K."/>
        </authorList>
    </citation>
    <scope>NUCLEOTIDE SEQUENCE [LARGE SCALE GENOMIC DNA]</scope>
    <source>
        <strain evidence="1 2">UHCC 0370</strain>
    </source>
</reference>
<keyword evidence="2" id="KW-1185">Reference proteome</keyword>
<comment type="caution">
    <text evidence="1">The sequence shown here is derived from an EMBL/GenBank/DDBJ whole genome shotgun (WGS) entry which is preliminary data.</text>
</comment>
<dbReference type="Proteomes" id="UP001301388">
    <property type="component" value="Unassembled WGS sequence"/>
</dbReference>
<gene>
    <name evidence="1" type="ORF">VB774_21055</name>
</gene>
<dbReference type="EMBL" id="JAYGIE010000110">
    <property type="protein sequence ID" value="MEA5480126.1"/>
    <property type="molecule type" value="Genomic_DNA"/>
</dbReference>